<evidence type="ECO:0000256" key="4">
    <source>
        <dbReference type="ARBA" id="ARBA00022989"/>
    </source>
</evidence>
<keyword evidence="11" id="KW-1185">Reference proteome</keyword>
<gene>
    <name evidence="9" type="ORF">ADS79_17035</name>
    <name evidence="8" type="ORF">BRE01_36580</name>
</gene>
<dbReference type="InterPro" id="IPR011701">
    <property type="entry name" value="MFS"/>
</dbReference>
<keyword evidence="3 6" id="KW-0812">Transmembrane</keyword>
<feature type="transmembrane region" description="Helical" evidence="6">
    <location>
        <begin position="12"/>
        <end position="33"/>
    </location>
</feature>
<dbReference type="Gene3D" id="1.20.1250.20">
    <property type="entry name" value="MFS general substrate transporter like domains"/>
    <property type="match status" value="2"/>
</dbReference>
<feature type="transmembrane region" description="Helical" evidence="6">
    <location>
        <begin position="172"/>
        <end position="191"/>
    </location>
</feature>
<evidence type="ECO:0000313" key="8">
    <source>
        <dbReference type="EMBL" id="GED69956.1"/>
    </source>
</evidence>
<evidence type="ECO:0000256" key="6">
    <source>
        <dbReference type="SAM" id="Phobius"/>
    </source>
</evidence>
<feature type="transmembrane region" description="Helical" evidence="6">
    <location>
        <begin position="355"/>
        <end position="378"/>
    </location>
</feature>
<evidence type="ECO:0000259" key="7">
    <source>
        <dbReference type="PROSITE" id="PS50850"/>
    </source>
</evidence>
<dbReference type="PROSITE" id="PS50850">
    <property type="entry name" value="MFS"/>
    <property type="match status" value="1"/>
</dbReference>
<evidence type="ECO:0000313" key="9">
    <source>
        <dbReference type="EMBL" id="KNB70604.1"/>
    </source>
</evidence>
<comment type="subcellular location">
    <subcellularLocation>
        <location evidence="1">Cell membrane</location>
        <topology evidence="1">Multi-pass membrane protein</topology>
    </subcellularLocation>
</comment>
<evidence type="ECO:0000313" key="10">
    <source>
        <dbReference type="Proteomes" id="UP000036834"/>
    </source>
</evidence>
<dbReference type="RefSeq" id="WP_049739606.1">
    <property type="nucleotide sequence ID" value="NZ_BJON01000014.1"/>
</dbReference>
<keyword evidence="5 6" id="KW-0472">Membrane</keyword>
<dbReference type="Pfam" id="PF07690">
    <property type="entry name" value="MFS_1"/>
    <property type="match status" value="1"/>
</dbReference>
<name>A0A0K9YPF6_9BACL</name>
<feature type="transmembrane region" description="Helical" evidence="6">
    <location>
        <begin position="53"/>
        <end position="73"/>
    </location>
</feature>
<dbReference type="InterPro" id="IPR050327">
    <property type="entry name" value="Proton-linked_MCT"/>
</dbReference>
<feature type="domain" description="Major facilitator superfamily (MFS) profile" evidence="7">
    <location>
        <begin position="1"/>
        <end position="410"/>
    </location>
</feature>
<keyword evidence="4 6" id="KW-1133">Transmembrane helix</keyword>
<protein>
    <submittedName>
        <fullName evidence="9">MFS transporter</fullName>
    </submittedName>
</protein>
<evidence type="ECO:0000256" key="2">
    <source>
        <dbReference type="ARBA" id="ARBA00022448"/>
    </source>
</evidence>
<dbReference type="PANTHER" id="PTHR11360">
    <property type="entry name" value="MONOCARBOXYLATE TRANSPORTER"/>
    <property type="match status" value="1"/>
</dbReference>
<sequence>MKPERVGKWYFGWNIVIVTAIITMLTVGTRLGASPFFKPMLESLGVSRTVLSFIFSVSMLVYGIGMPIAGYLVSKYGTRFVLLVGVAIITGSTIWTICTNDVISFTLAYGIFLSLGLSFTSPIAVTPIVSKWFTRQRGKALFYLSTGGMGGVAFMTPAFTFMIEWFGWQTTLLLLCALFVVLIVPSAWLIIRDDAPPNTDLLPGQATKNKTNHAAASIPLNKWQDALVTLPFWQISFGLFVCGFSMNLLGSHGVPMLTDHGFHEHTASFGVGLIGLVAMFSSVFLGGLSDKYPKSTMLSIIYLFRGIGFLSIVLVMSSWQLYVVSAIGGLVWAGSTALSSAILGDIYGLRWLGVLYGWSYLIHQIGGAIGVFVAGWGYEAFGTHFFSFGLTGVLLAAASIVCFRLPRSISAKIGVAQ</sequence>
<proteinExistence type="predicted"/>
<feature type="transmembrane region" description="Helical" evidence="6">
    <location>
        <begin position="103"/>
        <end position="129"/>
    </location>
</feature>
<organism evidence="9 10">
    <name type="scientific">Brevibacillus reuszeri</name>
    <dbReference type="NCBI Taxonomy" id="54915"/>
    <lineage>
        <taxon>Bacteria</taxon>
        <taxon>Bacillati</taxon>
        <taxon>Bacillota</taxon>
        <taxon>Bacilli</taxon>
        <taxon>Bacillales</taxon>
        <taxon>Paenibacillaceae</taxon>
        <taxon>Brevibacillus</taxon>
    </lineage>
</organism>
<dbReference type="OrthoDB" id="182417at2"/>
<dbReference type="GO" id="GO:0022857">
    <property type="term" value="F:transmembrane transporter activity"/>
    <property type="evidence" value="ECO:0007669"/>
    <property type="project" value="InterPro"/>
</dbReference>
<dbReference type="Proteomes" id="UP000319578">
    <property type="component" value="Unassembled WGS sequence"/>
</dbReference>
<dbReference type="SUPFAM" id="SSF103473">
    <property type="entry name" value="MFS general substrate transporter"/>
    <property type="match status" value="1"/>
</dbReference>
<dbReference type="EMBL" id="BJON01000014">
    <property type="protein sequence ID" value="GED69956.1"/>
    <property type="molecule type" value="Genomic_DNA"/>
</dbReference>
<feature type="transmembrane region" description="Helical" evidence="6">
    <location>
        <begin position="322"/>
        <end position="343"/>
    </location>
</feature>
<accession>A0A0K9YPF6</accession>
<dbReference type="PATRIC" id="fig|54915.3.peg.2474"/>
<reference evidence="10" key="1">
    <citation type="submission" date="2015-07" db="EMBL/GenBank/DDBJ databases">
        <title>Genome sequencing project for genomic taxonomy and phylogenomics of Bacillus-like bacteria.</title>
        <authorList>
            <person name="Liu B."/>
            <person name="Wang J."/>
            <person name="Zhu Y."/>
            <person name="Liu G."/>
            <person name="Chen Q."/>
            <person name="Chen Z."/>
            <person name="Lan J."/>
            <person name="Che J."/>
            <person name="Ge C."/>
            <person name="Shi H."/>
            <person name="Pan Z."/>
            <person name="Liu X."/>
        </authorList>
    </citation>
    <scope>NUCLEOTIDE SEQUENCE [LARGE SCALE GENOMIC DNA]</scope>
    <source>
        <strain evidence="10">DSM 9887</strain>
    </source>
</reference>
<dbReference type="InterPro" id="IPR020846">
    <property type="entry name" value="MFS_dom"/>
</dbReference>
<evidence type="ECO:0000256" key="3">
    <source>
        <dbReference type="ARBA" id="ARBA00022692"/>
    </source>
</evidence>
<feature type="transmembrane region" description="Helical" evidence="6">
    <location>
        <begin position="226"/>
        <end position="246"/>
    </location>
</feature>
<comment type="caution">
    <text evidence="9">The sequence shown here is derived from an EMBL/GenBank/DDBJ whole genome shotgun (WGS) entry which is preliminary data.</text>
</comment>
<feature type="transmembrane region" description="Helical" evidence="6">
    <location>
        <begin position="384"/>
        <end position="403"/>
    </location>
</feature>
<dbReference type="GO" id="GO:0005886">
    <property type="term" value="C:plasma membrane"/>
    <property type="evidence" value="ECO:0007669"/>
    <property type="project" value="UniProtKB-SubCell"/>
</dbReference>
<feature type="transmembrane region" description="Helical" evidence="6">
    <location>
        <begin position="141"/>
        <end position="166"/>
    </location>
</feature>
<evidence type="ECO:0000313" key="11">
    <source>
        <dbReference type="Proteomes" id="UP000319578"/>
    </source>
</evidence>
<dbReference type="CDD" id="cd17355">
    <property type="entry name" value="MFS_YcxA_like"/>
    <property type="match status" value="1"/>
</dbReference>
<dbReference type="AlphaFoldDB" id="A0A0K9YPF6"/>
<reference evidence="9" key="2">
    <citation type="submission" date="2015-07" db="EMBL/GenBank/DDBJ databases">
        <title>MeaNS - Measles Nucleotide Surveillance Program.</title>
        <authorList>
            <person name="Tran T."/>
            <person name="Druce J."/>
        </authorList>
    </citation>
    <scope>NUCLEOTIDE SEQUENCE</scope>
    <source>
        <strain evidence="9">DSM 9887</strain>
    </source>
</reference>
<dbReference type="PANTHER" id="PTHR11360:SF284">
    <property type="entry name" value="EG:103B4.3 PROTEIN-RELATED"/>
    <property type="match status" value="1"/>
</dbReference>
<feature type="transmembrane region" description="Helical" evidence="6">
    <location>
        <begin position="297"/>
        <end position="316"/>
    </location>
</feature>
<feature type="transmembrane region" description="Helical" evidence="6">
    <location>
        <begin position="80"/>
        <end position="97"/>
    </location>
</feature>
<evidence type="ECO:0000256" key="1">
    <source>
        <dbReference type="ARBA" id="ARBA00004651"/>
    </source>
</evidence>
<dbReference type="Proteomes" id="UP000036834">
    <property type="component" value="Unassembled WGS sequence"/>
</dbReference>
<keyword evidence="2" id="KW-0813">Transport</keyword>
<evidence type="ECO:0000256" key="5">
    <source>
        <dbReference type="ARBA" id="ARBA00023136"/>
    </source>
</evidence>
<dbReference type="EMBL" id="LGIQ01000009">
    <property type="protein sequence ID" value="KNB70604.1"/>
    <property type="molecule type" value="Genomic_DNA"/>
</dbReference>
<reference evidence="8 11" key="3">
    <citation type="submission" date="2019-06" db="EMBL/GenBank/DDBJ databases">
        <title>Whole genome shotgun sequence of Brevibacillus reuszeri NBRC 15719.</title>
        <authorList>
            <person name="Hosoyama A."/>
            <person name="Uohara A."/>
            <person name="Ohji S."/>
            <person name="Ichikawa N."/>
        </authorList>
    </citation>
    <scope>NUCLEOTIDE SEQUENCE [LARGE SCALE GENOMIC DNA]</scope>
    <source>
        <strain evidence="8 11">NBRC 15719</strain>
    </source>
</reference>
<feature type="transmembrane region" description="Helical" evidence="6">
    <location>
        <begin position="266"/>
        <end position="285"/>
    </location>
</feature>
<dbReference type="InterPro" id="IPR036259">
    <property type="entry name" value="MFS_trans_sf"/>
</dbReference>
<dbReference type="STRING" id="54915.ADS79_17035"/>